<sequence length="283" mass="31474">MNSFVTLAIILSLAVARNPTPYELVGGMNPDYGSFIPSTPIVKKDESGQGYIDNYPHCGVYESQCLSGLLISKDYAWTFSGYEESVPSFLQLNVTYYMNRSCNSTRQLLHLSYTWFVTSITNNWQDWEVTGNNLFIKVLSDDVMNSLNCDKGVLVKKEIMSVQQLHCVDVGFKGIMYSYNGHFNKSRILHLRFNTDVLITYSDDIVESLGVLKLLDVASTGTVLDSNVEYTRTQDFGCCKEDKVPVVAIVLICVAAVVVIGAVVAIIVVKSKKTKTLPKKTTV</sequence>
<keyword evidence="4" id="KW-1185">Reference proteome</keyword>
<evidence type="ECO:0000256" key="2">
    <source>
        <dbReference type="SAM" id="SignalP"/>
    </source>
</evidence>
<evidence type="ECO:0000313" key="3">
    <source>
        <dbReference type="EMBL" id="OAO16037.1"/>
    </source>
</evidence>
<dbReference type="AlphaFoldDB" id="A0A196SIN2"/>
<comment type="caution">
    <text evidence="3">The sequence shown here is derived from an EMBL/GenBank/DDBJ whole genome shotgun (WGS) entry which is preliminary data.</text>
</comment>
<proteinExistence type="predicted"/>
<evidence type="ECO:0000256" key="1">
    <source>
        <dbReference type="SAM" id="Phobius"/>
    </source>
</evidence>
<dbReference type="Proteomes" id="UP000078348">
    <property type="component" value="Unassembled WGS sequence"/>
</dbReference>
<accession>A0A196SIN2</accession>
<keyword evidence="2" id="KW-0732">Signal</keyword>
<keyword evidence="1" id="KW-0472">Membrane</keyword>
<feature type="signal peptide" evidence="2">
    <location>
        <begin position="1"/>
        <end position="16"/>
    </location>
</feature>
<name>A0A196SIN2_BLAHN</name>
<feature type="transmembrane region" description="Helical" evidence="1">
    <location>
        <begin position="246"/>
        <end position="269"/>
    </location>
</feature>
<keyword evidence="1" id="KW-0812">Transmembrane</keyword>
<evidence type="ECO:0000313" key="4">
    <source>
        <dbReference type="Proteomes" id="UP000078348"/>
    </source>
</evidence>
<organism evidence="3 4">
    <name type="scientific">Blastocystis sp. subtype 1 (strain ATCC 50177 / NandII)</name>
    <dbReference type="NCBI Taxonomy" id="478820"/>
    <lineage>
        <taxon>Eukaryota</taxon>
        <taxon>Sar</taxon>
        <taxon>Stramenopiles</taxon>
        <taxon>Bigyra</taxon>
        <taxon>Opalozoa</taxon>
        <taxon>Opalinata</taxon>
        <taxon>Blastocystidae</taxon>
        <taxon>Blastocystis</taxon>
    </lineage>
</organism>
<protein>
    <submittedName>
        <fullName evidence="3">Uncharacterized protein</fullName>
    </submittedName>
</protein>
<feature type="chain" id="PRO_5008274645" evidence="2">
    <location>
        <begin position="17"/>
        <end position="283"/>
    </location>
</feature>
<dbReference type="EMBL" id="LXWW01000103">
    <property type="protein sequence ID" value="OAO16037.1"/>
    <property type="molecule type" value="Genomic_DNA"/>
</dbReference>
<gene>
    <name evidence="3" type="ORF">AV274_2246</name>
</gene>
<reference evidence="3 4" key="1">
    <citation type="submission" date="2016-05" db="EMBL/GenBank/DDBJ databases">
        <title>Nuclear genome of Blastocystis sp. subtype 1 NandII.</title>
        <authorList>
            <person name="Gentekaki E."/>
            <person name="Curtis B."/>
            <person name="Stairs C."/>
            <person name="Eme L."/>
            <person name="Herman E."/>
            <person name="Klimes V."/>
            <person name="Arias M.C."/>
            <person name="Elias M."/>
            <person name="Hilliou F."/>
            <person name="Klute M."/>
            <person name="Malik S.-B."/>
            <person name="Pightling A."/>
            <person name="Rachubinski R."/>
            <person name="Salas D."/>
            <person name="Schlacht A."/>
            <person name="Suga H."/>
            <person name="Archibald J."/>
            <person name="Ball S.G."/>
            <person name="Clark G."/>
            <person name="Dacks J."/>
            <person name="Van Der Giezen M."/>
            <person name="Tsaousis A."/>
            <person name="Roger A."/>
        </authorList>
    </citation>
    <scope>NUCLEOTIDE SEQUENCE [LARGE SCALE GENOMIC DNA]</scope>
    <source>
        <strain evidence="4">ATCC 50177 / NandII</strain>
    </source>
</reference>
<keyword evidence="1" id="KW-1133">Transmembrane helix</keyword>